<name>F2G371_ALTMD</name>
<organism evidence="1 2">
    <name type="scientific">Alteromonas mediterranea (strain DSM 17117 / CIP 110805 / LMG 28347 / Deep ecotype)</name>
    <dbReference type="NCBI Taxonomy" id="1774373"/>
    <lineage>
        <taxon>Bacteria</taxon>
        <taxon>Pseudomonadati</taxon>
        <taxon>Pseudomonadota</taxon>
        <taxon>Gammaproteobacteria</taxon>
        <taxon>Alteromonadales</taxon>
        <taxon>Alteromonadaceae</taxon>
        <taxon>Alteromonas/Salinimonas group</taxon>
        <taxon>Alteromonas</taxon>
    </lineage>
</organism>
<accession>F2G371</accession>
<evidence type="ECO:0000313" key="1">
    <source>
        <dbReference type="EMBL" id="AEA97295.1"/>
    </source>
</evidence>
<dbReference type="AlphaFoldDB" id="F2G371"/>
<evidence type="ECO:0000313" key="2">
    <source>
        <dbReference type="Proteomes" id="UP000001870"/>
    </source>
</evidence>
<reference evidence="1 2" key="2">
    <citation type="journal article" date="2015" name="Antonie Van Leeuwenhoek">
        <title>Ecophysiological diversity of a novel member of the genus Alteromonas, and description of Alteromonas mediterranea sp. nov.</title>
        <authorList>
            <person name="Ivanova E.P."/>
            <person name="Lopez-Perez M."/>
            <person name="Zabalos M."/>
            <person name="Nguyen S.H."/>
            <person name="Webb H.K."/>
            <person name="Ryan J."/>
            <person name="Lagutin K."/>
            <person name="Vyssotski M."/>
            <person name="Crawford R.J."/>
            <person name="Rodriguez-Valera F."/>
        </authorList>
    </citation>
    <scope>NUCLEOTIDE SEQUENCE [LARGE SCALE GENOMIC DNA]</scope>
    <source>
        <strain evidence="2">DSM 17117 / CIP 110805 / LMG 28347 / Deep ecotype</strain>
    </source>
</reference>
<gene>
    <name evidence="1" type="ordered locus">MADE_1005765</name>
</gene>
<dbReference type="EMBL" id="CP001103">
    <property type="protein sequence ID" value="AEA97295.1"/>
    <property type="molecule type" value="Genomic_DNA"/>
</dbReference>
<proteinExistence type="predicted"/>
<dbReference type="HOGENOM" id="CLU_2434379_0_0_6"/>
<sequence length="90" mass="10495">MPKLCHSFGIHNFKSRNDAIIFGQTINALPSSSKSSKNILKKNVANFPFLDAFRQWFAVFMVCKVNSGHKQNYLLHRLHPQKSKFFHLKY</sequence>
<dbReference type="Proteomes" id="UP000001870">
    <property type="component" value="Chromosome"/>
</dbReference>
<dbReference type="KEGG" id="amc:MADE_1005765"/>
<protein>
    <submittedName>
        <fullName evidence="1">Uncharacterized protein</fullName>
    </submittedName>
</protein>
<reference evidence="1 2" key="1">
    <citation type="journal article" date="2008" name="ISME J.">
        <title>Comparative genomics of two ecotypes of the marine planktonic copiotroph Alteromonas macleodii suggests alternative lifestyles associated with different kinds of particulate organic matter.</title>
        <authorList>
            <person name="Ivars-Martinez E."/>
            <person name="Martin-Cuadrado A.B."/>
            <person name="D'Auria G."/>
            <person name="Mira A."/>
            <person name="Ferriera S."/>
            <person name="Johnson J."/>
            <person name="Friedman R."/>
            <person name="Rodriguez-Valera F."/>
        </authorList>
    </citation>
    <scope>NUCLEOTIDE SEQUENCE [LARGE SCALE GENOMIC DNA]</scope>
    <source>
        <strain evidence="2">DSM 17117 / CIP 110805 / LMG 28347 / Deep ecotype</strain>
    </source>
</reference>
<keyword evidence="2" id="KW-1185">Reference proteome</keyword>